<gene>
    <name evidence="1" type="ORF">HLB23_05270</name>
</gene>
<accession>A0A849BWC1</accession>
<dbReference type="RefSeq" id="WP_067525461.1">
    <property type="nucleotide sequence ID" value="NZ_JABELX010000001.1"/>
</dbReference>
<dbReference type="Proteomes" id="UP000586827">
    <property type="component" value="Unassembled WGS sequence"/>
</dbReference>
<keyword evidence="2" id="KW-1185">Reference proteome</keyword>
<dbReference type="InterPro" id="IPR024747">
    <property type="entry name" value="Pyridox_Oxase-rel"/>
</dbReference>
<dbReference type="EMBL" id="JABELX010000001">
    <property type="protein sequence ID" value="NNH69286.1"/>
    <property type="molecule type" value="Genomic_DNA"/>
</dbReference>
<sequence>MVERLVGRTRRPGRHMVELDRIEAMTLLASVPYGRMVFTRDALPAIRTVIHVVERDEIIVARLTLPSDSGRAVVKEKRNVVVAFEADEIDPVRQVGWSVVATGFANTVTDPERLAHYRQALCPWAEDAVVDIIAIEPTIVTGLRLIAA</sequence>
<proteinExistence type="predicted"/>
<comment type="caution">
    <text evidence="1">The sequence shown here is derived from an EMBL/GenBank/DDBJ whole genome shotgun (WGS) entry which is preliminary data.</text>
</comment>
<evidence type="ECO:0000313" key="2">
    <source>
        <dbReference type="Proteomes" id="UP000586827"/>
    </source>
</evidence>
<dbReference type="InterPro" id="IPR012349">
    <property type="entry name" value="Split_barrel_FMN-bd"/>
</dbReference>
<dbReference type="AlphaFoldDB" id="A0A849BWC1"/>
<reference evidence="1 2" key="1">
    <citation type="submission" date="2020-05" db="EMBL/GenBank/DDBJ databases">
        <title>MicrobeNet Type strains.</title>
        <authorList>
            <person name="Nicholson A.C."/>
        </authorList>
    </citation>
    <scope>NUCLEOTIDE SEQUENCE [LARGE SCALE GENOMIC DNA]</scope>
    <source>
        <strain evidence="1 2">JCM 3224</strain>
    </source>
</reference>
<dbReference type="Pfam" id="PF12900">
    <property type="entry name" value="Pyridox_ox_2"/>
    <property type="match status" value="1"/>
</dbReference>
<protein>
    <submittedName>
        <fullName evidence="1">Pyridoxamine 5'-phosphate oxidase family protein</fullName>
    </submittedName>
</protein>
<dbReference type="SUPFAM" id="SSF50475">
    <property type="entry name" value="FMN-binding split barrel"/>
    <property type="match status" value="1"/>
</dbReference>
<evidence type="ECO:0000313" key="1">
    <source>
        <dbReference type="EMBL" id="NNH69286.1"/>
    </source>
</evidence>
<dbReference type="Gene3D" id="2.30.110.10">
    <property type="entry name" value="Electron Transport, Fmn-binding Protein, Chain A"/>
    <property type="match status" value="1"/>
</dbReference>
<organism evidence="1 2">
    <name type="scientific">Nocardia uniformis</name>
    <dbReference type="NCBI Taxonomy" id="53432"/>
    <lineage>
        <taxon>Bacteria</taxon>
        <taxon>Bacillati</taxon>
        <taxon>Actinomycetota</taxon>
        <taxon>Actinomycetes</taxon>
        <taxon>Mycobacteriales</taxon>
        <taxon>Nocardiaceae</taxon>
        <taxon>Nocardia</taxon>
    </lineage>
</organism>
<name>A0A849BWC1_9NOCA</name>